<dbReference type="KEGG" id="nnv:QNH39_01430"/>
<gene>
    <name evidence="9" type="ORF">QNH39_01430</name>
</gene>
<dbReference type="Proteomes" id="UP001178288">
    <property type="component" value="Chromosome"/>
</dbReference>
<evidence type="ECO:0000313" key="9">
    <source>
        <dbReference type="EMBL" id="WHY86584.1"/>
    </source>
</evidence>
<evidence type="ECO:0000256" key="2">
    <source>
        <dbReference type="ARBA" id="ARBA00005417"/>
    </source>
</evidence>
<reference evidence="9" key="1">
    <citation type="submission" date="2023-05" db="EMBL/GenBank/DDBJ databases">
        <title>Comparative genomics of Bacillaceae isolates and their secondary metabolite potential.</title>
        <authorList>
            <person name="Song L."/>
            <person name="Nielsen L.J."/>
            <person name="Mohite O."/>
            <person name="Xu X."/>
            <person name="Weber T."/>
            <person name="Kovacs A.T."/>
        </authorList>
    </citation>
    <scope>NUCLEOTIDE SEQUENCE</scope>
    <source>
        <strain evidence="9">XLM17</strain>
    </source>
</reference>
<dbReference type="InterPro" id="IPR017871">
    <property type="entry name" value="ABC_transporter-like_CS"/>
</dbReference>
<dbReference type="SMART" id="SM00382">
    <property type="entry name" value="AAA"/>
    <property type="match status" value="1"/>
</dbReference>
<dbReference type="Pfam" id="PF00005">
    <property type="entry name" value="ABC_tran"/>
    <property type="match status" value="1"/>
</dbReference>
<evidence type="ECO:0000256" key="5">
    <source>
        <dbReference type="ARBA" id="ARBA00022741"/>
    </source>
</evidence>
<keyword evidence="4" id="KW-1003">Cell membrane</keyword>
<dbReference type="FunFam" id="3.40.50.300:FF:000016">
    <property type="entry name" value="Oligopeptide ABC transporter ATP-binding component"/>
    <property type="match status" value="1"/>
</dbReference>
<dbReference type="InterPro" id="IPR003593">
    <property type="entry name" value="AAA+_ATPase"/>
</dbReference>
<dbReference type="GO" id="GO:0015833">
    <property type="term" value="P:peptide transport"/>
    <property type="evidence" value="ECO:0007669"/>
    <property type="project" value="InterPro"/>
</dbReference>
<dbReference type="InterPro" id="IPR027417">
    <property type="entry name" value="P-loop_NTPase"/>
</dbReference>
<accession>A0AA95MM91</accession>
<evidence type="ECO:0000256" key="6">
    <source>
        <dbReference type="ARBA" id="ARBA00022840"/>
    </source>
</evidence>
<dbReference type="SUPFAM" id="SSF52540">
    <property type="entry name" value="P-loop containing nucleoside triphosphate hydrolases"/>
    <property type="match status" value="1"/>
</dbReference>
<evidence type="ECO:0000256" key="1">
    <source>
        <dbReference type="ARBA" id="ARBA00004202"/>
    </source>
</evidence>
<evidence type="ECO:0000259" key="8">
    <source>
        <dbReference type="PROSITE" id="PS50893"/>
    </source>
</evidence>
<evidence type="ECO:0000256" key="7">
    <source>
        <dbReference type="ARBA" id="ARBA00023136"/>
    </source>
</evidence>
<evidence type="ECO:0000256" key="4">
    <source>
        <dbReference type="ARBA" id="ARBA00022475"/>
    </source>
</evidence>
<dbReference type="EMBL" id="CP126114">
    <property type="protein sequence ID" value="WHY86584.1"/>
    <property type="molecule type" value="Genomic_DNA"/>
</dbReference>
<comment type="similarity">
    <text evidence="2">Belongs to the ABC transporter superfamily.</text>
</comment>
<dbReference type="PROSITE" id="PS50893">
    <property type="entry name" value="ABC_TRANSPORTER_2"/>
    <property type="match status" value="1"/>
</dbReference>
<keyword evidence="10" id="KW-1185">Reference proteome</keyword>
<keyword evidence="5" id="KW-0547">Nucleotide-binding</keyword>
<keyword evidence="7" id="KW-0472">Membrane</keyword>
<feature type="domain" description="ABC transporter" evidence="8">
    <location>
        <begin position="6"/>
        <end position="255"/>
    </location>
</feature>
<evidence type="ECO:0000256" key="3">
    <source>
        <dbReference type="ARBA" id="ARBA00022448"/>
    </source>
</evidence>
<dbReference type="NCBIfam" id="TIGR01727">
    <property type="entry name" value="oligo_HPY"/>
    <property type="match status" value="1"/>
</dbReference>
<dbReference type="Gene3D" id="3.40.50.300">
    <property type="entry name" value="P-loop containing nucleotide triphosphate hydrolases"/>
    <property type="match status" value="1"/>
</dbReference>
<protein>
    <submittedName>
        <fullName evidence="9">ABC transporter ATP-binding protein</fullName>
    </submittedName>
</protein>
<dbReference type="InterPro" id="IPR050388">
    <property type="entry name" value="ABC_Ni/Peptide_Import"/>
</dbReference>
<dbReference type="GO" id="GO:0016887">
    <property type="term" value="F:ATP hydrolysis activity"/>
    <property type="evidence" value="ECO:0007669"/>
    <property type="project" value="InterPro"/>
</dbReference>
<organism evidence="9 10">
    <name type="scientific">Neobacillus novalis</name>
    <dbReference type="NCBI Taxonomy" id="220687"/>
    <lineage>
        <taxon>Bacteria</taxon>
        <taxon>Bacillati</taxon>
        <taxon>Bacillota</taxon>
        <taxon>Bacilli</taxon>
        <taxon>Bacillales</taxon>
        <taxon>Bacillaceae</taxon>
        <taxon>Neobacillus</taxon>
    </lineage>
</organism>
<keyword evidence="6 9" id="KW-0067">ATP-binding</keyword>
<dbReference type="CDD" id="cd03257">
    <property type="entry name" value="ABC_NikE_OppD_transporters"/>
    <property type="match status" value="1"/>
</dbReference>
<dbReference type="PROSITE" id="PS00211">
    <property type="entry name" value="ABC_TRANSPORTER_1"/>
    <property type="match status" value="1"/>
</dbReference>
<dbReference type="InterPro" id="IPR013563">
    <property type="entry name" value="Oligopep_ABC_C"/>
</dbReference>
<proteinExistence type="inferred from homology"/>
<comment type="subcellular location">
    <subcellularLocation>
        <location evidence="1">Cell membrane</location>
        <topology evidence="1">Peripheral membrane protein</topology>
    </subcellularLocation>
</comment>
<dbReference type="RefSeq" id="WP_066095029.1">
    <property type="nucleotide sequence ID" value="NZ_CP126114.1"/>
</dbReference>
<dbReference type="Pfam" id="PF08352">
    <property type="entry name" value="oligo_HPY"/>
    <property type="match status" value="1"/>
</dbReference>
<dbReference type="PANTHER" id="PTHR43297">
    <property type="entry name" value="OLIGOPEPTIDE TRANSPORT ATP-BINDING PROTEIN APPD"/>
    <property type="match status" value="1"/>
</dbReference>
<dbReference type="InterPro" id="IPR003439">
    <property type="entry name" value="ABC_transporter-like_ATP-bd"/>
</dbReference>
<name>A0AA95MM91_9BACI</name>
<evidence type="ECO:0000313" key="10">
    <source>
        <dbReference type="Proteomes" id="UP001178288"/>
    </source>
</evidence>
<dbReference type="PANTHER" id="PTHR43297:SF2">
    <property type="entry name" value="DIPEPTIDE TRANSPORT ATP-BINDING PROTEIN DPPD"/>
    <property type="match status" value="1"/>
</dbReference>
<dbReference type="AlphaFoldDB" id="A0AA95MM91"/>
<dbReference type="GO" id="GO:0005524">
    <property type="term" value="F:ATP binding"/>
    <property type="evidence" value="ECO:0007669"/>
    <property type="project" value="UniProtKB-KW"/>
</dbReference>
<keyword evidence="3" id="KW-0813">Transport</keyword>
<sequence length="331" mass="36714">MEKPLLDISNLKVSFKSDGTYLNALSGVNLSIYPGESVALVGESGCGKSVTSLSIMRLLKANAKVEGQISFNGKNLLSLGTKEMRKIRGQDVSMIFQEPMSALNPVIRIGDQIGEPLFLHEKLTKRQIKTRVLELLRLVGIARPEEIYREYIHQLSGGMRQRVMIAMAMACKPKLIIADEPTTALDVTVQAQILDLLRNLQKENNMALLLITHDLGVVSEMCERAAVMYAGKIVEESTVDTLFNDPRHPYTKGLISSIPKLEGERNRLKPIPGNVPSLANMPQGCRFAPRCEFAMEQCIHQEPSYMAINKKTSVGCWLERGNNDDRSTATS</sequence>
<dbReference type="GO" id="GO:0005886">
    <property type="term" value="C:plasma membrane"/>
    <property type="evidence" value="ECO:0007669"/>
    <property type="project" value="UniProtKB-SubCell"/>
</dbReference>